<gene>
    <name evidence="1" type="ORF">H8700_10655</name>
</gene>
<reference evidence="1 2" key="1">
    <citation type="submission" date="2020-08" db="EMBL/GenBank/DDBJ databases">
        <title>Genome public.</title>
        <authorList>
            <person name="Liu C."/>
            <person name="Sun Q."/>
        </authorList>
    </citation>
    <scope>NUCLEOTIDE SEQUENCE [LARGE SCALE GENOMIC DNA]</scope>
    <source>
        <strain evidence="1 2">BX3</strain>
    </source>
</reference>
<dbReference type="RefSeq" id="WP_249305612.1">
    <property type="nucleotide sequence ID" value="NZ_JACRSW010000035.1"/>
</dbReference>
<dbReference type="EMBL" id="JACRSW010000035">
    <property type="protein sequence ID" value="MBC8558162.1"/>
    <property type="molecule type" value="Genomic_DNA"/>
</dbReference>
<accession>A0ABR7MWJ2</accession>
<sequence>MNGIIEAIKAANGRTDITDTEWYAIMNDCCSVVLKIKRQNQTIGKMNVNRHEETVDTYKFSNFCSDMDISSYQIYKEDIVSVNAEYDKEKEIILIICRLENDMEIDFEMQP</sequence>
<protein>
    <submittedName>
        <fullName evidence="1">Uncharacterized protein</fullName>
    </submittedName>
</protein>
<proteinExistence type="predicted"/>
<dbReference type="Proteomes" id="UP000637513">
    <property type="component" value="Unassembled WGS sequence"/>
</dbReference>
<evidence type="ECO:0000313" key="1">
    <source>
        <dbReference type="EMBL" id="MBC8558162.1"/>
    </source>
</evidence>
<keyword evidence="2" id="KW-1185">Reference proteome</keyword>
<organism evidence="1 2">
    <name type="scientific">Jutongia hominis</name>
    <dbReference type="NCBI Taxonomy" id="2763664"/>
    <lineage>
        <taxon>Bacteria</taxon>
        <taxon>Bacillati</taxon>
        <taxon>Bacillota</taxon>
        <taxon>Clostridia</taxon>
        <taxon>Lachnospirales</taxon>
        <taxon>Lachnospiraceae</taxon>
        <taxon>Jutongia</taxon>
    </lineage>
</organism>
<comment type="caution">
    <text evidence="1">The sequence shown here is derived from an EMBL/GenBank/DDBJ whole genome shotgun (WGS) entry which is preliminary data.</text>
</comment>
<name>A0ABR7MWJ2_9FIRM</name>
<evidence type="ECO:0000313" key="2">
    <source>
        <dbReference type="Proteomes" id="UP000637513"/>
    </source>
</evidence>